<sequence>MRKVVLRAAELLREDTETAGGGVGFARYEMDSDYPVFQRDFADFARHLTSVLGNTDLREACGISYLRYYVARHGLRLEKGRAETLLGRIVRVDHPHVDVVQIHRADTLRCIAAATMAEGRDDDDDNIRGSFKYKPDFLPADSEKAASGPGRTKQLGRDSKHSLEMVPCQEPKCLIGPKNFAVVVMLWKTKVTNVVRDQVSLMRTFGPFANWWKMTGAELLSKSHQRWA</sequence>
<dbReference type="AlphaFoldDB" id="A0A0J7NJ46"/>
<evidence type="ECO:0000313" key="2">
    <source>
        <dbReference type="EMBL" id="KMQ92540.1"/>
    </source>
</evidence>
<evidence type="ECO:0000313" key="3">
    <source>
        <dbReference type="Proteomes" id="UP000036403"/>
    </source>
</evidence>
<keyword evidence="3" id="KW-1185">Reference proteome</keyword>
<name>A0A0J7NJ46_LASNI</name>
<proteinExistence type="predicted"/>
<protein>
    <submittedName>
        <fullName evidence="2">Exopolyphosphatase</fullName>
    </submittedName>
</protein>
<feature type="region of interest" description="Disordered" evidence="1">
    <location>
        <begin position="138"/>
        <end position="160"/>
    </location>
</feature>
<gene>
    <name evidence="2" type="ORF">RF55_7462</name>
</gene>
<accession>A0A0J7NJ46</accession>
<evidence type="ECO:0000256" key="1">
    <source>
        <dbReference type="SAM" id="MobiDB-lite"/>
    </source>
</evidence>
<organism evidence="2 3">
    <name type="scientific">Lasius niger</name>
    <name type="common">Black garden ant</name>
    <dbReference type="NCBI Taxonomy" id="67767"/>
    <lineage>
        <taxon>Eukaryota</taxon>
        <taxon>Metazoa</taxon>
        <taxon>Ecdysozoa</taxon>
        <taxon>Arthropoda</taxon>
        <taxon>Hexapoda</taxon>
        <taxon>Insecta</taxon>
        <taxon>Pterygota</taxon>
        <taxon>Neoptera</taxon>
        <taxon>Endopterygota</taxon>
        <taxon>Hymenoptera</taxon>
        <taxon>Apocrita</taxon>
        <taxon>Aculeata</taxon>
        <taxon>Formicoidea</taxon>
        <taxon>Formicidae</taxon>
        <taxon>Formicinae</taxon>
        <taxon>Lasius</taxon>
        <taxon>Lasius</taxon>
    </lineage>
</organism>
<comment type="caution">
    <text evidence="2">The sequence shown here is derived from an EMBL/GenBank/DDBJ whole genome shotgun (WGS) entry which is preliminary data.</text>
</comment>
<dbReference type="PaxDb" id="67767-A0A0J7NJ46"/>
<reference evidence="2 3" key="1">
    <citation type="submission" date="2015-04" db="EMBL/GenBank/DDBJ databases">
        <title>Lasius niger genome sequencing.</title>
        <authorList>
            <person name="Konorov E.A."/>
            <person name="Nikitin M.A."/>
            <person name="Kirill M.V."/>
            <person name="Chang P."/>
        </authorList>
    </citation>
    <scope>NUCLEOTIDE SEQUENCE [LARGE SCALE GENOMIC DNA]</scope>
    <source>
        <tissue evidence="2">Whole</tissue>
    </source>
</reference>
<dbReference type="EMBL" id="LBMM01004342">
    <property type="protein sequence ID" value="KMQ92540.1"/>
    <property type="molecule type" value="Genomic_DNA"/>
</dbReference>
<dbReference type="Proteomes" id="UP000036403">
    <property type="component" value="Unassembled WGS sequence"/>
</dbReference>